<keyword evidence="2" id="KW-0833">Ubl conjugation pathway</keyword>
<evidence type="ECO:0000259" key="5">
    <source>
        <dbReference type="Pfam" id="PF00179"/>
    </source>
</evidence>
<feature type="region of interest" description="Disordered" evidence="4">
    <location>
        <begin position="557"/>
        <end position="620"/>
    </location>
</feature>
<keyword evidence="1" id="KW-0808">Transferase</keyword>
<dbReference type="PANTHER" id="PTHR35713:SF1">
    <property type="entry name" value="ARGININE_SERINE-RICH-LIKE SPLICING FACTOR"/>
    <property type="match status" value="1"/>
</dbReference>
<dbReference type="GO" id="GO:0016740">
    <property type="term" value="F:transferase activity"/>
    <property type="evidence" value="ECO:0007669"/>
    <property type="project" value="UniProtKB-KW"/>
</dbReference>
<evidence type="ECO:0000256" key="3">
    <source>
        <dbReference type="PROSITE-ProRule" id="PRU10133"/>
    </source>
</evidence>
<dbReference type="PANTHER" id="PTHR35713">
    <property type="entry name" value="ARGININE/SERINE-RICH-LIKE SPLICING FACTOR"/>
    <property type="match status" value="1"/>
</dbReference>
<dbReference type="OrthoDB" id="9978460at2759"/>
<protein>
    <submittedName>
        <fullName evidence="6">Putative ubiquitin-conjugating enzyme E2 37 isoform X2</fullName>
    </submittedName>
</protein>
<sequence>MAQEARLKLRMQKELKLLLVDPPHGASFPTLSSQSDITDLSSIHARMYPLQPPIVTFATPIYHPNIDNGGRICLDILNLPPKSREYKYNRQAFDQKARSMTEKYAKAGAGESNCSYQCTETKVDSTMVEVQGLDQASNHGALELSPSNKRTHGISQKLSLESTILNKKKDADQKVPNHNLFLSASGTQMECKRKREKENDVLREYNLNHEKVNGKGRKSSSKVSGQCKDDFDNKENVDPNYLSSLYQHQASSESSFSQASHNQQLDQHEDGNSANSSTKSSSKLCQSQKDPFGSMEPMQTFEKVQILGTVEESHVDRTENISANKKTEKLSSVGKKLSLGLKGSSHRQQVNNKENVMPVQNLPYSKPQTLEKKGLGRKLSLIPSTQQLQQGCRGDQKPQSHQVVQSMQADVEVKEKGAEEMEQESSISEKVVVLDSEDSEGEKQTAPLRTRMPLAARKRLGRSFLNSVSPQLGKQYTPPNTMASFICISLSPPSITLAPPSTTSTSSSYTSTGVICRYPLAFRVSNGHQRSRRKTRHVVCMAPEEEKLTRRNPLDFPIEWERPKPSRRPDIFPQFSPMKTPLPPPMPYDPPEEDEEEEEKKEEEEEDPGKEEEPENPDKQ</sequence>
<feature type="compositionally biased region" description="Low complexity" evidence="4">
    <location>
        <begin position="272"/>
        <end position="283"/>
    </location>
</feature>
<gene>
    <name evidence="6" type="ORF">EPI10_010914</name>
</gene>
<feature type="compositionally biased region" description="Pro residues" evidence="4">
    <location>
        <begin position="580"/>
        <end position="589"/>
    </location>
</feature>
<dbReference type="Pfam" id="PF00179">
    <property type="entry name" value="UQ_con"/>
    <property type="match status" value="1"/>
</dbReference>
<feature type="region of interest" description="Disordered" evidence="4">
    <location>
        <begin position="202"/>
        <end position="296"/>
    </location>
</feature>
<evidence type="ECO:0000313" key="7">
    <source>
        <dbReference type="Proteomes" id="UP000325315"/>
    </source>
</evidence>
<dbReference type="EMBL" id="SMMG02000004">
    <property type="protein sequence ID" value="KAA3476992.1"/>
    <property type="molecule type" value="Genomic_DNA"/>
</dbReference>
<dbReference type="SMART" id="SM00212">
    <property type="entry name" value="UBCc"/>
    <property type="match status" value="1"/>
</dbReference>
<dbReference type="InterPro" id="IPR023313">
    <property type="entry name" value="UBQ-conjugating_AS"/>
</dbReference>
<feature type="compositionally biased region" description="Basic and acidic residues" evidence="4">
    <location>
        <begin position="557"/>
        <end position="570"/>
    </location>
</feature>
<dbReference type="AlphaFoldDB" id="A0A5B6W816"/>
<dbReference type="InterPro" id="IPR016135">
    <property type="entry name" value="UBQ-conjugating_enzyme/RWD"/>
</dbReference>
<dbReference type="Gene3D" id="3.10.110.10">
    <property type="entry name" value="Ubiquitin Conjugating Enzyme"/>
    <property type="match status" value="1"/>
</dbReference>
<dbReference type="SUPFAM" id="SSF54495">
    <property type="entry name" value="UBC-like"/>
    <property type="match status" value="1"/>
</dbReference>
<feature type="compositionally biased region" description="Basic and acidic residues" evidence="4">
    <location>
        <begin position="227"/>
        <end position="237"/>
    </location>
</feature>
<dbReference type="InterPro" id="IPR000608">
    <property type="entry name" value="UBC"/>
</dbReference>
<proteinExistence type="predicted"/>
<accession>A0A5B6W816</accession>
<evidence type="ECO:0000313" key="6">
    <source>
        <dbReference type="EMBL" id="KAA3476992.1"/>
    </source>
</evidence>
<evidence type="ECO:0000256" key="1">
    <source>
        <dbReference type="ARBA" id="ARBA00022679"/>
    </source>
</evidence>
<evidence type="ECO:0000256" key="2">
    <source>
        <dbReference type="ARBA" id="ARBA00022786"/>
    </source>
</evidence>
<comment type="caution">
    <text evidence="6">The sequence shown here is derived from an EMBL/GenBank/DDBJ whole genome shotgun (WGS) entry which is preliminary data.</text>
</comment>
<reference evidence="7" key="1">
    <citation type="journal article" date="2019" name="Plant Biotechnol. J.">
        <title>Genome sequencing of the Australian wild diploid species Gossypium australe highlights disease resistance and delayed gland morphogenesis.</title>
        <authorList>
            <person name="Cai Y."/>
            <person name="Cai X."/>
            <person name="Wang Q."/>
            <person name="Wang P."/>
            <person name="Zhang Y."/>
            <person name="Cai C."/>
            <person name="Xu Y."/>
            <person name="Wang K."/>
            <person name="Zhou Z."/>
            <person name="Wang C."/>
            <person name="Geng S."/>
            <person name="Li B."/>
            <person name="Dong Q."/>
            <person name="Hou Y."/>
            <person name="Wang H."/>
            <person name="Ai P."/>
            <person name="Liu Z."/>
            <person name="Yi F."/>
            <person name="Sun M."/>
            <person name="An G."/>
            <person name="Cheng J."/>
            <person name="Zhang Y."/>
            <person name="Shi Q."/>
            <person name="Xie Y."/>
            <person name="Shi X."/>
            <person name="Chang Y."/>
            <person name="Huang F."/>
            <person name="Chen Y."/>
            <person name="Hong S."/>
            <person name="Mi L."/>
            <person name="Sun Q."/>
            <person name="Zhang L."/>
            <person name="Zhou B."/>
            <person name="Peng R."/>
            <person name="Zhang X."/>
            <person name="Liu F."/>
        </authorList>
    </citation>
    <scope>NUCLEOTIDE SEQUENCE [LARGE SCALE GENOMIC DNA]</scope>
    <source>
        <strain evidence="7">cv. PA1801</strain>
    </source>
</reference>
<organism evidence="6 7">
    <name type="scientific">Gossypium australe</name>
    <dbReference type="NCBI Taxonomy" id="47621"/>
    <lineage>
        <taxon>Eukaryota</taxon>
        <taxon>Viridiplantae</taxon>
        <taxon>Streptophyta</taxon>
        <taxon>Embryophyta</taxon>
        <taxon>Tracheophyta</taxon>
        <taxon>Spermatophyta</taxon>
        <taxon>Magnoliopsida</taxon>
        <taxon>eudicotyledons</taxon>
        <taxon>Gunneridae</taxon>
        <taxon>Pentapetalae</taxon>
        <taxon>rosids</taxon>
        <taxon>malvids</taxon>
        <taxon>Malvales</taxon>
        <taxon>Malvaceae</taxon>
        <taxon>Malvoideae</taxon>
        <taxon>Gossypium</taxon>
    </lineage>
</organism>
<keyword evidence="7" id="KW-1185">Reference proteome</keyword>
<feature type="active site" description="Glycyl thioester intermediate" evidence="3">
    <location>
        <position position="73"/>
    </location>
</feature>
<feature type="compositionally biased region" description="Low complexity" evidence="4">
    <location>
        <begin position="247"/>
        <end position="263"/>
    </location>
</feature>
<dbReference type="PROSITE" id="PS00183">
    <property type="entry name" value="UBC_1"/>
    <property type="match status" value="1"/>
</dbReference>
<feature type="domain" description="UBC core" evidence="5">
    <location>
        <begin position="46"/>
        <end position="78"/>
    </location>
</feature>
<feature type="compositionally biased region" description="Basic and acidic residues" evidence="4">
    <location>
        <begin position="202"/>
        <end position="213"/>
    </location>
</feature>
<feature type="compositionally biased region" description="Acidic residues" evidence="4">
    <location>
        <begin position="590"/>
        <end position="620"/>
    </location>
</feature>
<evidence type="ECO:0000256" key="4">
    <source>
        <dbReference type="SAM" id="MobiDB-lite"/>
    </source>
</evidence>
<dbReference type="Proteomes" id="UP000325315">
    <property type="component" value="Unassembled WGS sequence"/>
</dbReference>
<name>A0A5B6W816_9ROSI</name>